<evidence type="ECO:0000313" key="2">
    <source>
        <dbReference type="EMBL" id="GLH98003.1"/>
    </source>
</evidence>
<keyword evidence="3" id="KW-1185">Reference proteome</keyword>
<gene>
    <name evidence="2" type="ORF">Pa4123_32780</name>
</gene>
<comment type="caution">
    <text evidence="2">The sequence shown here is derived from an EMBL/GenBank/DDBJ whole genome shotgun (WGS) entry which is preliminary data.</text>
</comment>
<reference evidence="2" key="1">
    <citation type="submission" date="2022-12" db="EMBL/GenBank/DDBJ databases">
        <title>New Phytohabitans aurantiacus sp. RD004123 nov., an actinomycete isolated from soil.</title>
        <authorList>
            <person name="Triningsih D.W."/>
            <person name="Harunari E."/>
            <person name="Igarashi Y."/>
        </authorList>
    </citation>
    <scope>NUCLEOTIDE SEQUENCE</scope>
    <source>
        <strain evidence="2">RD004123</strain>
    </source>
</reference>
<dbReference type="PROSITE" id="PS51257">
    <property type="entry name" value="PROKAR_LIPOPROTEIN"/>
    <property type="match status" value="1"/>
</dbReference>
<protein>
    <submittedName>
        <fullName evidence="2">Uncharacterized protein</fullName>
    </submittedName>
</protein>
<dbReference type="EMBL" id="BSDI01000013">
    <property type="protein sequence ID" value="GLH98003.1"/>
    <property type="molecule type" value="Genomic_DNA"/>
</dbReference>
<evidence type="ECO:0000313" key="3">
    <source>
        <dbReference type="Proteomes" id="UP001144280"/>
    </source>
</evidence>
<keyword evidence="1" id="KW-1133">Transmembrane helix</keyword>
<proteinExistence type="predicted"/>
<evidence type="ECO:0000256" key="1">
    <source>
        <dbReference type="SAM" id="Phobius"/>
    </source>
</evidence>
<keyword evidence="1" id="KW-0812">Transmembrane</keyword>
<dbReference type="Proteomes" id="UP001144280">
    <property type="component" value="Unassembled WGS sequence"/>
</dbReference>
<feature type="transmembrane region" description="Helical" evidence="1">
    <location>
        <begin position="15"/>
        <end position="45"/>
    </location>
</feature>
<name>A0ABQ5QTU0_9ACTN</name>
<keyword evidence="1" id="KW-0472">Membrane</keyword>
<sequence length="77" mass="8053">MRSAPVTAPPQTSSLVLALVIGCLPAVGSGEVLAGLAIIGCALWIKTRPTRGQAIWLPSEAIAPVVVWVRRRPAMPL</sequence>
<organism evidence="2 3">
    <name type="scientific">Phytohabitans aurantiacus</name>
    <dbReference type="NCBI Taxonomy" id="3016789"/>
    <lineage>
        <taxon>Bacteria</taxon>
        <taxon>Bacillati</taxon>
        <taxon>Actinomycetota</taxon>
        <taxon>Actinomycetes</taxon>
        <taxon>Micromonosporales</taxon>
        <taxon>Micromonosporaceae</taxon>
    </lineage>
</organism>
<accession>A0ABQ5QTU0</accession>